<evidence type="ECO:0000313" key="3">
    <source>
        <dbReference type="Proteomes" id="UP000676246"/>
    </source>
</evidence>
<keyword evidence="1" id="KW-0472">Membrane</keyword>
<accession>A0A940YC29</accession>
<name>A0A940YC29_9BURK</name>
<keyword evidence="1" id="KW-1133">Transmembrane helix</keyword>
<evidence type="ECO:0000313" key="2">
    <source>
        <dbReference type="EMBL" id="MBQ0930326.1"/>
    </source>
</evidence>
<dbReference type="Proteomes" id="UP000676246">
    <property type="component" value="Unassembled WGS sequence"/>
</dbReference>
<reference evidence="2 3" key="1">
    <citation type="submission" date="2021-04" db="EMBL/GenBank/DDBJ databases">
        <title>The genome sequence of Ideonella sp. 3Y2.</title>
        <authorList>
            <person name="Liu Y."/>
        </authorList>
    </citation>
    <scope>NUCLEOTIDE SEQUENCE [LARGE SCALE GENOMIC DNA]</scope>
    <source>
        <strain evidence="2 3">3Y2</strain>
    </source>
</reference>
<dbReference type="AlphaFoldDB" id="A0A940YC29"/>
<protein>
    <submittedName>
        <fullName evidence="2">Uncharacterized protein</fullName>
    </submittedName>
</protein>
<keyword evidence="3" id="KW-1185">Reference proteome</keyword>
<dbReference type="RefSeq" id="WP_210852928.1">
    <property type="nucleotide sequence ID" value="NZ_JAGQDD010000003.1"/>
</dbReference>
<comment type="caution">
    <text evidence="2">The sequence shown here is derived from an EMBL/GenBank/DDBJ whole genome shotgun (WGS) entry which is preliminary data.</text>
</comment>
<organism evidence="2 3">
    <name type="scientific">Ideonella alba</name>
    <dbReference type="NCBI Taxonomy" id="2824118"/>
    <lineage>
        <taxon>Bacteria</taxon>
        <taxon>Pseudomonadati</taxon>
        <taxon>Pseudomonadota</taxon>
        <taxon>Betaproteobacteria</taxon>
        <taxon>Burkholderiales</taxon>
        <taxon>Sphaerotilaceae</taxon>
        <taxon>Ideonella</taxon>
    </lineage>
</organism>
<proteinExistence type="predicted"/>
<feature type="transmembrane region" description="Helical" evidence="1">
    <location>
        <begin position="21"/>
        <end position="42"/>
    </location>
</feature>
<keyword evidence="1" id="KW-0812">Transmembrane</keyword>
<dbReference type="EMBL" id="JAGQDD010000003">
    <property type="protein sequence ID" value="MBQ0930326.1"/>
    <property type="molecule type" value="Genomic_DNA"/>
</dbReference>
<evidence type="ECO:0000256" key="1">
    <source>
        <dbReference type="SAM" id="Phobius"/>
    </source>
</evidence>
<sequence>MTASTLKPDVGHTRGAESSRLVFCVCFAMFLVIAVIAQLLFIPWRSWLTGAEDHRSLIGGVRSAVYTLLSNIP</sequence>
<gene>
    <name evidence="2" type="ORF">KAK03_07485</name>
</gene>